<reference evidence="1" key="1">
    <citation type="submission" date="2021-06" db="EMBL/GenBank/DDBJ databases">
        <title>Parelaphostrongylus tenuis whole genome reference sequence.</title>
        <authorList>
            <person name="Garwood T.J."/>
            <person name="Larsen P.A."/>
            <person name="Fountain-Jones N.M."/>
            <person name="Garbe J.R."/>
            <person name="Macchietto M.G."/>
            <person name="Kania S.A."/>
            <person name="Gerhold R.W."/>
            <person name="Richards J.E."/>
            <person name="Wolf T.M."/>
        </authorList>
    </citation>
    <scope>NUCLEOTIDE SEQUENCE</scope>
    <source>
        <strain evidence="1">MNPRO001-30</strain>
        <tissue evidence="1">Meninges</tissue>
    </source>
</reference>
<organism evidence="1 2">
    <name type="scientific">Parelaphostrongylus tenuis</name>
    <name type="common">Meningeal worm</name>
    <dbReference type="NCBI Taxonomy" id="148309"/>
    <lineage>
        <taxon>Eukaryota</taxon>
        <taxon>Metazoa</taxon>
        <taxon>Ecdysozoa</taxon>
        <taxon>Nematoda</taxon>
        <taxon>Chromadorea</taxon>
        <taxon>Rhabditida</taxon>
        <taxon>Rhabditina</taxon>
        <taxon>Rhabditomorpha</taxon>
        <taxon>Strongyloidea</taxon>
        <taxon>Metastrongylidae</taxon>
        <taxon>Parelaphostrongylus</taxon>
    </lineage>
</organism>
<keyword evidence="2" id="KW-1185">Reference proteome</keyword>
<protein>
    <submittedName>
        <fullName evidence="1">Uncharacterized protein</fullName>
    </submittedName>
</protein>
<evidence type="ECO:0000313" key="1">
    <source>
        <dbReference type="EMBL" id="KAJ1361709.1"/>
    </source>
</evidence>
<accession>A0AAD5NAF0</accession>
<evidence type="ECO:0000313" key="2">
    <source>
        <dbReference type="Proteomes" id="UP001196413"/>
    </source>
</evidence>
<dbReference type="EMBL" id="JAHQIW010004259">
    <property type="protein sequence ID" value="KAJ1361709.1"/>
    <property type="molecule type" value="Genomic_DNA"/>
</dbReference>
<dbReference type="Proteomes" id="UP001196413">
    <property type="component" value="Unassembled WGS sequence"/>
</dbReference>
<dbReference type="AlphaFoldDB" id="A0AAD5NAF0"/>
<sequence length="60" mass="7101">MPAIRWLQLDSGSDRNRLSNDVKNGAILPAIRWYYWIPDPIETDCVMTQKVVLYYDKAYH</sequence>
<comment type="caution">
    <text evidence="1">The sequence shown here is derived from an EMBL/GenBank/DDBJ whole genome shotgun (WGS) entry which is preliminary data.</text>
</comment>
<gene>
    <name evidence="1" type="ORF">KIN20_021034</name>
</gene>
<name>A0AAD5NAF0_PARTN</name>
<proteinExistence type="predicted"/>